<keyword evidence="3" id="KW-1185">Reference proteome</keyword>
<proteinExistence type="predicted"/>
<sequence>MERRWPVSALQDSSERLEAALARLEAVLAERAGETGELRAAIAEARAENERLQKLAGEAANRLDRTIAELERVMKEA</sequence>
<dbReference type="EMBL" id="FWZX01000011">
    <property type="protein sequence ID" value="SMF32805.1"/>
    <property type="molecule type" value="Genomic_DNA"/>
</dbReference>
<reference evidence="2 3" key="1">
    <citation type="submission" date="2017-04" db="EMBL/GenBank/DDBJ databases">
        <authorList>
            <person name="Afonso C.L."/>
            <person name="Miller P.J."/>
            <person name="Scott M.A."/>
            <person name="Spackman E."/>
            <person name="Goraichik I."/>
            <person name="Dimitrov K.M."/>
            <person name="Suarez D.L."/>
            <person name="Swayne D.E."/>
        </authorList>
    </citation>
    <scope>NUCLEOTIDE SEQUENCE [LARGE SCALE GENOMIC DNA]</scope>
    <source>
        <strain evidence="2 3">USBA 355</strain>
    </source>
</reference>
<evidence type="ECO:0000256" key="1">
    <source>
        <dbReference type="SAM" id="Coils"/>
    </source>
</evidence>
<evidence type="ECO:0000313" key="3">
    <source>
        <dbReference type="Proteomes" id="UP000192917"/>
    </source>
</evidence>
<dbReference type="STRING" id="560819.SAMN05428998_11171"/>
<name>A0A1Y6C269_9PROT</name>
<evidence type="ECO:0008006" key="4">
    <source>
        <dbReference type="Google" id="ProtNLM"/>
    </source>
</evidence>
<accession>A0A1Y6C269</accession>
<gene>
    <name evidence="2" type="ORF">SAMN05428998_11171</name>
</gene>
<feature type="coiled-coil region" evidence="1">
    <location>
        <begin position="7"/>
        <end position="76"/>
    </location>
</feature>
<dbReference type="Proteomes" id="UP000192917">
    <property type="component" value="Unassembled WGS sequence"/>
</dbReference>
<evidence type="ECO:0000313" key="2">
    <source>
        <dbReference type="EMBL" id="SMF32805.1"/>
    </source>
</evidence>
<keyword evidence="1" id="KW-0175">Coiled coil</keyword>
<organism evidence="2 3">
    <name type="scientific">Tistlia consotensis USBA 355</name>
    <dbReference type="NCBI Taxonomy" id="560819"/>
    <lineage>
        <taxon>Bacteria</taxon>
        <taxon>Pseudomonadati</taxon>
        <taxon>Pseudomonadota</taxon>
        <taxon>Alphaproteobacteria</taxon>
        <taxon>Rhodospirillales</taxon>
        <taxon>Rhodovibrionaceae</taxon>
        <taxon>Tistlia</taxon>
    </lineage>
</organism>
<dbReference type="AlphaFoldDB" id="A0A1Y6C269"/>
<protein>
    <recommendedName>
        <fullName evidence="4">Cell division protein ZapB</fullName>
    </recommendedName>
</protein>